<evidence type="ECO:0000259" key="1">
    <source>
        <dbReference type="SMART" id="SM01321"/>
    </source>
</evidence>
<dbReference type="RefSeq" id="WP_184580572.1">
    <property type="nucleotide sequence ID" value="NZ_JACHJL010000059.1"/>
</dbReference>
<dbReference type="GO" id="GO:0004803">
    <property type="term" value="F:transposase activity"/>
    <property type="evidence" value="ECO:0007669"/>
    <property type="project" value="InterPro"/>
</dbReference>
<proteinExistence type="predicted"/>
<name>A0A7W9QK89_9ACTN</name>
<dbReference type="Gene3D" id="3.30.70.1290">
    <property type="entry name" value="Transposase IS200-like"/>
    <property type="match status" value="1"/>
</dbReference>
<dbReference type="GO" id="GO:0006313">
    <property type="term" value="P:DNA transposition"/>
    <property type="evidence" value="ECO:0007669"/>
    <property type="project" value="InterPro"/>
</dbReference>
<dbReference type="SUPFAM" id="SSF143422">
    <property type="entry name" value="Transposase IS200-like"/>
    <property type="match status" value="1"/>
</dbReference>
<dbReference type="AlphaFoldDB" id="A0A7W9QK89"/>
<dbReference type="EMBL" id="JACHJL010000059">
    <property type="protein sequence ID" value="MBB5940447.1"/>
    <property type="molecule type" value="Genomic_DNA"/>
</dbReference>
<dbReference type="PANTHER" id="PTHR33360">
    <property type="entry name" value="TRANSPOSASE FOR INSERTION SEQUENCE ELEMENT IS200"/>
    <property type="match status" value="1"/>
</dbReference>
<dbReference type="Pfam" id="PF01797">
    <property type="entry name" value="Y1_Tnp"/>
    <property type="match status" value="1"/>
</dbReference>
<evidence type="ECO:0000313" key="2">
    <source>
        <dbReference type="EMBL" id="MBB5940447.1"/>
    </source>
</evidence>
<dbReference type="NCBIfam" id="NF033573">
    <property type="entry name" value="transpos_IS200"/>
    <property type="match status" value="1"/>
</dbReference>
<dbReference type="PANTHER" id="PTHR33360:SF2">
    <property type="entry name" value="TRANSPOSASE FOR INSERTION SEQUENCE ELEMENT IS200"/>
    <property type="match status" value="1"/>
</dbReference>
<accession>A0A7W9QK89</accession>
<feature type="domain" description="Transposase IS200-like" evidence="1">
    <location>
        <begin position="18"/>
        <end position="141"/>
    </location>
</feature>
<dbReference type="GO" id="GO:0003677">
    <property type="term" value="F:DNA binding"/>
    <property type="evidence" value="ECO:0007669"/>
    <property type="project" value="InterPro"/>
</dbReference>
<protein>
    <submittedName>
        <fullName evidence="2">Putative transposase</fullName>
    </submittedName>
</protein>
<organism evidence="2 3">
    <name type="scientific">Streptomyces zagrosensis</name>
    <dbReference type="NCBI Taxonomy" id="1042984"/>
    <lineage>
        <taxon>Bacteria</taxon>
        <taxon>Bacillati</taxon>
        <taxon>Actinomycetota</taxon>
        <taxon>Actinomycetes</taxon>
        <taxon>Kitasatosporales</taxon>
        <taxon>Streptomycetaceae</taxon>
        <taxon>Streptomyces</taxon>
    </lineage>
</organism>
<evidence type="ECO:0000313" key="3">
    <source>
        <dbReference type="Proteomes" id="UP000588098"/>
    </source>
</evidence>
<dbReference type="InterPro" id="IPR002686">
    <property type="entry name" value="Transposase_17"/>
</dbReference>
<gene>
    <name evidence="2" type="ORF">FHS42_007547</name>
</gene>
<comment type="caution">
    <text evidence="2">The sequence shown here is derived from an EMBL/GenBank/DDBJ whole genome shotgun (WGS) entry which is preliminary data.</text>
</comment>
<dbReference type="Proteomes" id="UP000588098">
    <property type="component" value="Unassembled WGS sequence"/>
</dbReference>
<keyword evidence="3" id="KW-1185">Reference proteome</keyword>
<sequence length="145" mass="16649">MSPRWEPDPDIRRGNHVIFNLHAHLVFVTKYRREVFNEDMLTRCEAIMRDVCESFDAQLREFNGEGDHVHLLVHYPPKVALSKLVNSLKGVSSRYLRAEYTGRINRINRIGTGSVFWSPSYFAASCGGAPLSIVKNYIENQKRPA</sequence>
<dbReference type="SMART" id="SM01321">
    <property type="entry name" value="Y1_Tnp"/>
    <property type="match status" value="1"/>
</dbReference>
<reference evidence="2 3" key="1">
    <citation type="submission" date="2020-08" db="EMBL/GenBank/DDBJ databases">
        <title>Genomic Encyclopedia of Type Strains, Phase III (KMG-III): the genomes of soil and plant-associated and newly described type strains.</title>
        <authorList>
            <person name="Whitman W."/>
        </authorList>
    </citation>
    <scope>NUCLEOTIDE SEQUENCE [LARGE SCALE GENOMIC DNA]</scope>
    <source>
        <strain evidence="2 3">CECT 8305</strain>
    </source>
</reference>
<dbReference type="InterPro" id="IPR036515">
    <property type="entry name" value="Transposase_17_sf"/>
</dbReference>